<keyword evidence="11" id="KW-1185">Reference proteome</keyword>
<evidence type="ECO:0000256" key="8">
    <source>
        <dbReference type="SAM" id="MobiDB-lite"/>
    </source>
</evidence>
<evidence type="ECO:0000256" key="7">
    <source>
        <dbReference type="PIRNR" id="PIRNR007991"/>
    </source>
</evidence>
<keyword evidence="5 7" id="KW-0472">Membrane</keyword>
<keyword evidence="2 7" id="KW-1003">Cell membrane</keyword>
<evidence type="ECO:0000256" key="6">
    <source>
        <dbReference type="ARBA" id="ARBA00025718"/>
    </source>
</evidence>
<organism evidence="10 11">
    <name type="scientific">Parthenolecanium corni</name>
    <dbReference type="NCBI Taxonomy" id="536013"/>
    <lineage>
        <taxon>Eukaryota</taxon>
        <taxon>Metazoa</taxon>
        <taxon>Ecdysozoa</taxon>
        <taxon>Arthropoda</taxon>
        <taxon>Hexapoda</taxon>
        <taxon>Insecta</taxon>
        <taxon>Pterygota</taxon>
        <taxon>Neoptera</taxon>
        <taxon>Paraneoptera</taxon>
        <taxon>Hemiptera</taxon>
        <taxon>Sternorrhyncha</taxon>
        <taxon>Coccoidea</taxon>
        <taxon>Coccidae</taxon>
        <taxon>Parthenolecanium</taxon>
    </lineage>
</organism>
<comment type="caution">
    <text evidence="10">The sequence shown here is derived from an EMBL/GenBank/DDBJ whole genome shotgun (WGS) entry which is preliminary data.</text>
</comment>
<reference evidence="10 11" key="1">
    <citation type="submission" date="2024-03" db="EMBL/GenBank/DDBJ databases">
        <title>Adaptation during the transition from Ophiocordyceps entomopathogen to insect associate is accompanied by gene loss and intensified selection.</title>
        <authorList>
            <person name="Ward C.M."/>
            <person name="Onetto C.A."/>
            <person name="Borneman A.R."/>
        </authorList>
    </citation>
    <scope>NUCLEOTIDE SEQUENCE [LARGE SCALE GENOMIC DNA]</scope>
    <source>
        <strain evidence="10">AWRI1</strain>
        <tissue evidence="10">Single Adult Female</tissue>
    </source>
</reference>
<name>A0AAN9TNA0_9HEMI</name>
<dbReference type="GO" id="GO:0005886">
    <property type="term" value="C:plasma membrane"/>
    <property type="evidence" value="ECO:0007669"/>
    <property type="project" value="UniProtKB-SubCell"/>
</dbReference>
<dbReference type="EMBL" id="JBBCAQ010000010">
    <property type="protein sequence ID" value="KAK7601852.1"/>
    <property type="molecule type" value="Genomic_DNA"/>
</dbReference>
<keyword evidence="3 9" id="KW-0812">Transmembrane</keyword>
<feature type="transmembrane region" description="Helical" evidence="9">
    <location>
        <begin position="252"/>
        <end position="274"/>
    </location>
</feature>
<dbReference type="PANTHER" id="PTHR20886">
    <property type="entry name" value="VANG-LIKE PROTEIN"/>
    <property type="match status" value="1"/>
</dbReference>
<gene>
    <name evidence="10" type="ORF">V9T40_009293</name>
</gene>
<feature type="region of interest" description="Disordered" evidence="8">
    <location>
        <begin position="1"/>
        <end position="66"/>
    </location>
</feature>
<comment type="subcellular location">
    <subcellularLocation>
        <location evidence="1">Cell membrane</location>
        <topology evidence="1">Multi-pass membrane protein</topology>
    </subcellularLocation>
</comment>
<dbReference type="AlphaFoldDB" id="A0AAN9TNA0"/>
<evidence type="ECO:0000256" key="5">
    <source>
        <dbReference type="ARBA" id="ARBA00023136"/>
    </source>
</evidence>
<feature type="compositionally biased region" description="Basic and acidic residues" evidence="8">
    <location>
        <begin position="371"/>
        <end position="384"/>
    </location>
</feature>
<accession>A0AAN9TNA0</accession>
<evidence type="ECO:0000313" key="11">
    <source>
        <dbReference type="Proteomes" id="UP001367676"/>
    </source>
</evidence>
<feature type="transmembrane region" description="Helical" evidence="9">
    <location>
        <begin position="124"/>
        <end position="146"/>
    </location>
</feature>
<keyword evidence="4 9" id="KW-1133">Transmembrane helix</keyword>
<protein>
    <recommendedName>
        <fullName evidence="7">Vang-like protein</fullName>
    </recommendedName>
</protein>
<feature type="region of interest" description="Disordered" evidence="8">
    <location>
        <begin position="358"/>
        <end position="384"/>
    </location>
</feature>
<evidence type="ECO:0000256" key="3">
    <source>
        <dbReference type="ARBA" id="ARBA00022692"/>
    </source>
</evidence>
<evidence type="ECO:0000256" key="4">
    <source>
        <dbReference type="ARBA" id="ARBA00022989"/>
    </source>
</evidence>
<dbReference type="PIRSF" id="PIRSF007991">
    <property type="entry name" value="Strabismus"/>
    <property type="match status" value="1"/>
</dbReference>
<evidence type="ECO:0000256" key="9">
    <source>
        <dbReference type="SAM" id="Phobius"/>
    </source>
</evidence>
<comment type="similarity">
    <text evidence="6 7">Belongs to the Vang family.</text>
</comment>
<sequence length="556" mass="63402">METESVRSGFSDQSLRSKSNSRHASRSGSHRNASSYSRSASRTIRSDRNKDIMSPYQTTVSLEDGRSGQDVVEVQILPQDENWGENTTAVTGNTSEQSGSVEDMALWPGTESDSGIQFFCHRHITSIVTILLSLVAFLSPLVMLILPKIGFFPSVIATLNDHQKYMLLSCRTECKGMLITLVFKMILLAIGTWAVFLRQPRATMPRIFILRAAILLLVLICSVAYWLFYFVQVTEGAKGTVVGVDELEYKTLVSYASSFVDVLLFIHYISLILIEIQHLRPRYYVKVVRSPDGESRSYAIGQLSIQRAAVWILDRYYTEFPIYNPYLERLPVSKSKKSTTSFKFYDVDGFTNPILQPSQSKNVLNGHNRRRDSSHNERFYEEHDYERRVKKRRARLVTATEDAFTHVKRINHDPAGGIPMDPTEAAQAVFPSLARALQKYLRITRQQPRHSIDSILQYLALCLSHDLSPRAFLEPFLVTSPVLQHEKEQKPIQNWSLICNDLLTRPLRNGVTFQLRQNDVSLLCTVYSLPHFNVSEEIIHPKSNRFVLRLSSETSV</sequence>
<dbReference type="Pfam" id="PF06638">
    <property type="entry name" value="Strabismus"/>
    <property type="match status" value="1"/>
</dbReference>
<feature type="transmembrane region" description="Helical" evidence="9">
    <location>
        <begin position="208"/>
        <end position="232"/>
    </location>
</feature>
<dbReference type="InterPro" id="IPR009539">
    <property type="entry name" value="VANGL"/>
</dbReference>
<feature type="compositionally biased region" description="Basic residues" evidence="8">
    <location>
        <begin position="19"/>
        <end position="29"/>
    </location>
</feature>
<feature type="transmembrane region" description="Helical" evidence="9">
    <location>
        <begin position="176"/>
        <end position="196"/>
    </location>
</feature>
<proteinExistence type="inferred from homology"/>
<dbReference type="Proteomes" id="UP001367676">
    <property type="component" value="Unassembled WGS sequence"/>
</dbReference>
<evidence type="ECO:0000313" key="10">
    <source>
        <dbReference type="EMBL" id="KAK7601852.1"/>
    </source>
</evidence>
<evidence type="ECO:0000256" key="2">
    <source>
        <dbReference type="ARBA" id="ARBA00022475"/>
    </source>
</evidence>
<feature type="compositionally biased region" description="Low complexity" evidence="8">
    <location>
        <begin position="30"/>
        <end position="43"/>
    </location>
</feature>
<feature type="compositionally biased region" description="Polar residues" evidence="8">
    <location>
        <begin position="1"/>
        <end position="14"/>
    </location>
</feature>
<evidence type="ECO:0000256" key="1">
    <source>
        <dbReference type="ARBA" id="ARBA00004651"/>
    </source>
</evidence>